<comment type="caution">
    <text evidence="1">The sequence shown here is derived from an EMBL/GenBank/DDBJ whole genome shotgun (WGS) entry which is preliminary data.</text>
</comment>
<dbReference type="EMBL" id="JAUIZM010000001">
    <property type="protein sequence ID" value="KAK1402631.1"/>
    <property type="molecule type" value="Genomic_DNA"/>
</dbReference>
<gene>
    <name evidence="1" type="ORF">POM88_002236</name>
</gene>
<reference evidence="1" key="1">
    <citation type="submission" date="2023-02" db="EMBL/GenBank/DDBJ databases">
        <title>Genome of toxic invasive species Heracleum sosnowskyi carries increased number of genes despite the absence of recent whole-genome duplications.</title>
        <authorList>
            <person name="Schelkunov M."/>
            <person name="Shtratnikova V."/>
            <person name="Makarenko M."/>
            <person name="Klepikova A."/>
            <person name="Omelchenko D."/>
            <person name="Novikova G."/>
            <person name="Obukhova E."/>
            <person name="Bogdanov V."/>
            <person name="Penin A."/>
            <person name="Logacheva M."/>
        </authorList>
    </citation>
    <scope>NUCLEOTIDE SEQUENCE</scope>
    <source>
        <strain evidence="1">Hsosn_3</strain>
        <tissue evidence="1">Leaf</tissue>
    </source>
</reference>
<organism evidence="1 2">
    <name type="scientific">Heracleum sosnowskyi</name>
    <dbReference type="NCBI Taxonomy" id="360622"/>
    <lineage>
        <taxon>Eukaryota</taxon>
        <taxon>Viridiplantae</taxon>
        <taxon>Streptophyta</taxon>
        <taxon>Embryophyta</taxon>
        <taxon>Tracheophyta</taxon>
        <taxon>Spermatophyta</taxon>
        <taxon>Magnoliopsida</taxon>
        <taxon>eudicotyledons</taxon>
        <taxon>Gunneridae</taxon>
        <taxon>Pentapetalae</taxon>
        <taxon>asterids</taxon>
        <taxon>campanulids</taxon>
        <taxon>Apiales</taxon>
        <taxon>Apiaceae</taxon>
        <taxon>Apioideae</taxon>
        <taxon>apioid superclade</taxon>
        <taxon>Tordylieae</taxon>
        <taxon>Tordyliinae</taxon>
        <taxon>Heracleum</taxon>
    </lineage>
</organism>
<dbReference type="AlphaFoldDB" id="A0AAD8NBL6"/>
<dbReference type="Proteomes" id="UP001237642">
    <property type="component" value="Unassembled WGS sequence"/>
</dbReference>
<evidence type="ECO:0000313" key="2">
    <source>
        <dbReference type="Proteomes" id="UP001237642"/>
    </source>
</evidence>
<protein>
    <submittedName>
        <fullName evidence="1">Uncharacterized protein</fullName>
    </submittedName>
</protein>
<reference evidence="1" key="2">
    <citation type="submission" date="2023-05" db="EMBL/GenBank/DDBJ databases">
        <authorList>
            <person name="Schelkunov M.I."/>
        </authorList>
    </citation>
    <scope>NUCLEOTIDE SEQUENCE</scope>
    <source>
        <strain evidence="1">Hsosn_3</strain>
        <tissue evidence="1">Leaf</tissue>
    </source>
</reference>
<proteinExistence type="predicted"/>
<evidence type="ECO:0000313" key="1">
    <source>
        <dbReference type="EMBL" id="KAK1402631.1"/>
    </source>
</evidence>
<keyword evidence="2" id="KW-1185">Reference proteome</keyword>
<name>A0AAD8NBL6_9APIA</name>
<sequence length="123" mass="14013">MIQIQLYTERLRLRLYEREGRLASGDCDSANLRHGEVESRVIHGGELESRVKSSLLLQIEFGCQGLNSQRCAHVPILFPGPWIGNLECSRSRLQVFNVQNIAISSNLDFNVQDFYFPCGFLIL</sequence>
<accession>A0AAD8NBL6</accession>